<dbReference type="InterPro" id="IPR058699">
    <property type="entry name" value="RRM_LARP4/4B"/>
</dbReference>
<feature type="compositionally biased region" description="Polar residues" evidence="1">
    <location>
        <begin position="2048"/>
        <end position="2060"/>
    </location>
</feature>
<feature type="compositionally biased region" description="Polar residues" evidence="1">
    <location>
        <begin position="1796"/>
        <end position="1808"/>
    </location>
</feature>
<feature type="compositionally biased region" description="Low complexity" evidence="1">
    <location>
        <begin position="2820"/>
        <end position="2843"/>
    </location>
</feature>
<feature type="region of interest" description="Disordered" evidence="1">
    <location>
        <begin position="1956"/>
        <end position="2003"/>
    </location>
</feature>
<protein>
    <recommendedName>
        <fullName evidence="2">LARP4/4B RNA recognition motif domain-containing protein</fullName>
    </recommendedName>
</protein>
<feature type="compositionally biased region" description="Low complexity" evidence="1">
    <location>
        <begin position="2403"/>
        <end position="2414"/>
    </location>
</feature>
<feature type="compositionally biased region" description="Low complexity" evidence="1">
    <location>
        <begin position="2460"/>
        <end position="2477"/>
    </location>
</feature>
<gene>
    <name evidence="3" type="ORF">GZH46_02107</name>
</gene>
<proteinExistence type="predicted"/>
<feature type="compositionally biased region" description="Low complexity" evidence="1">
    <location>
        <begin position="419"/>
        <end position="432"/>
    </location>
</feature>
<feature type="compositionally biased region" description="Polar residues" evidence="1">
    <location>
        <begin position="1962"/>
        <end position="1974"/>
    </location>
</feature>
<feature type="compositionally biased region" description="Polar residues" evidence="1">
    <location>
        <begin position="1045"/>
        <end position="1055"/>
    </location>
</feature>
<feature type="compositionally biased region" description="Low complexity" evidence="1">
    <location>
        <begin position="2901"/>
        <end position="2926"/>
    </location>
</feature>
<feature type="non-terminal residue" evidence="3">
    <location>
        <position position="3572"/>
    </location>
</feature>
<feature type="compositionally biased region" description="Polar residues" evidence="1">
    <location>
        <begin position="1489"/>
        <end position="1538"/>
    </location>
</feature>
<feature type="compositionally biased region" description="Low complexity" evidence="1">
    <location>
        <begin position="1437"/>
        <end position="1466"/>
    </location>
</feature>
<accession>A0ABQ7S7H3</accession>
<evidence type="ECO:0000256" key="1">
    <source>
        <dbReference type="SAM" id="MobiDB-lite"/>
    </source>
</evidence>
<feature type="compositionally biased region" description="Polar residues" evidence="1">
    <location>
        <begin position="2988"/>
        <end position="3003"/>
    </location>
</feature>
<feature type="region of interest" description="Disordered" evidence="1">
    <location>
        <begin position="407"/>
        <end position="432"/>
    </location>
</feature>
<feature type="region of interest" description="Disordered" evidence="1">
    <location>
        <begin position="2815"/>
        <end position="2845"/>
    </location>
</feature>
<feature type="region of interest" description="Disordered" evidence="1">
    <location>
        <begin position="2557"/>
        <end position="2609"/>
    </location>
</feature>
<feature type="compositionally biased region" description="Polar residues" evidence="1">
    <location>
        <begin position="2583"/>
        <end position="2608"/>
    </location>
</feature>
<feature type="compositionally biased region" description="Low complexity" evidence="1">
    <location>
        <begin position="1065"/>
        <end position="1075"/>
    </location>
</feature>
<feature type="compositionally biased region" description="Polar residues" evidence="1">
    <location>
        <begin position="2478"/>
        <end position="2490"/>
    </location>
</feature>
<dbReference type="Proteomes" id="UP000825002">
    <property type="component" value="Unassembled WGS sequence"/>
</dbReference>
<feature type="region of interest" description="Disordered" evidence="1">
    <location>
        <begin position="1842"/>
        <end position="1866"/>
    </location>
</feature>
<feature type="compositionally biased region" description="Basic and acidic residues" evidence="1">
    <location>
        <begin position="1551"/>
        <end position="1563"/>
    </location>
</feature>
<dbReference type="Pfam" id="PF26088">
    <property type="entry name" value="RRM_LARP4"/>
    <property type="match status" value="1"/>
</dbReference>
<feature type="compositionally biased region" description="Polar residues" evidence="1">
    <location>
        <begin position="1569"/>
        <end position="1581"/>
    </location>
</feature>
<feature type="region of interest" description="Disordered" evidence="1">
    <location>
        <begin position="3280"/>
        <end position="3302"/>
    </location>
</feature>
<feature type="region of interest" description="Disordered" evidence="1">
    <location>
        <begin position="730"/>
        <end position="757"/>
    </location>
</feature>
<feature type="compositionally biased region" description="Polar residues" evidence="1">
    <location>
        <begin position="2721"/>
        <end position="2735"/>
    </location>
</feature>
<evidence type="ECO:0000313" key="4">
    <source>
        <dbReference type="Proteomes" id="UP000825002"/>
    </source>
</evidence>
<evidence type="ECO:0000313" key="3">
    <source>
        <dbReference type="EMBL" id="KAG9509380.1"/>
    </source>
</evidence>
<feature type="compositionally biased region" description="Polar residues" evidence="1">
    <location>
        <begin position="2284"/>
        <end position="2298"/>
    </location>
</feature>
<feature type="compositionally biased region" description="Low complexity" evidence="1">
    <location>
        <begin position="2527"/>
        <end position="2539"/>
    </location>
</feature>
<feature type="compositionally biased region" description="Low complexity" evidence="1">
    <location>
        <begin position="2662"/>
        <end position="2674"/>
    </location>
</feature>
<name>A0ABQ7S7H3_9ACAR</name>
<feature type="compositionally biased region" description="Basic and acidic residues" evidence="1">
    <location>
        <begin position="2164"/>
        <end position="2174"/>
    </location>
</feature>
<feature type="compositionally biased region" description="Low complexity" evidence="1">
    <location>
        <begin position="1100"/>
        <end position="1117"/>
    </location>
</feature>
<feature type="compositionally biased region" description="Polar residues" evidence="1">
    <location>
        <begin position="3046"/>
        <end position="3059"/>
    </location>
</feature>
<feature type="region of interest" description="Disordered" evidence="1">
    <location>
        <begin position="3388"/>
        <end position="3465"/>
    </location>
</feature>
<feature type="compositionally biased region" description="Low complexity" evidence="1">
    <location>
        <begin position="3401"/>
        <end position="3427"/>
    </location>
</feature>
<feature type="region of interest" description="Disordered" evidence="1">
    <location>
        <begin position="2257"/>
        <end position="2329"/>
    </location>
</feature>
<feature type="compositionally biased region" description="Basic and acidic residues" evidence="1">
    <location>
        <begin position="3007"/>
        <end position="3021"/>
    </location>
</feature>
<feature type="region of interest" description="Disordered" evidence="1">
    <location>
        <begin position="2720"/>
        <end position="2758"/>
    </location>
</feature>
<dbReference type="PANTHER" id="PTHR20916">
    <property type="entry name" value="CYSTEINE AND GLYCINE-RICH PROTEIN 2 BINDING PROTEIN"/>
    <property type="match status" value="1"/>
</dbReference>
<feature type="compositionally biased region" description="Basic and acidic residues" evidence="1">
    <location>
        <begin position="2736"/>
        <end position="2745"/>
    </location>
</feature>
<feature type="region of interest" description="Disordered" evidence="1">
    <location>
        <begin position="1097"/>
        <end position="1117"/>
    </location>
</feature>
<feature type="compositionally biased region" description="Low complexity" evidence="1">
    <location>
        <begin position="2507"/>
        <end position="2518"/>
    </location>
</feature>
<feature type="region of interest" description="Disordered" evidence="1">
    <location>
        <begin position="1769"/>
        <end position="1808"/>
    </location>
</feature>
<feature type="compositionally biased region" description="Low complexity" evidence="1">
    <location>
        <begin position="2313"/>
        <end position="2329"/>
    </location>
</feature>
<feature type="region of interest" description="Disordered" evidence="1">
    <location>
        <begin position="1041"/>
        <end position="1080"/>
    </location>
</feature>
<reference evidence="3 4" key="1">
    <citation type="submission" date="2020-10" db="EMBL/GenBank/DDBJ databases">
        <authorList>
            <person name="Klimov P.B."/>
            <person name="Dyachkov S.M."/>
            <person name="Chetverikov P.E."/>
        </authorList>
    </citation>
    <scope>NUCLEOTIDE SEQUENCE [LARGE SCALE GENOMIC DNA]</scope>
    <source>
        <strain evidence="3">BMOC 18-1129-001#AD2665</strain>
        <tissue evidence="3">Entire mites</tissue>
    </source>
</reference>
<evidence type="ECO:0000259" key="2">
    <source>
        <dbReference type="Pfam" id="PF26088"/>
    </source>
</evidence>
<feature type="region of interest" description="Disordered" evidence="1">
    <location>
        <begin position="2403"/>
        <end position="2544"/>
    </location>
</feature>
<feature type="region of interest" description="Disordered" evidence="1">
    <location>
        <begin position="99"/>
        <end position="119"/>
    </location>
</feature>
<feature type="region of interest" description="Disordered" evidence="1">
    <location>
        <begin position="2023"/>
        <end position="2201"/>
    </location>
</feature>
<feature type="region of interest" description="Disordered" evidence="1">
    <location>
        <begin position="2656"/>
        <end position="2704"/>
    </location>
</feature>
<feature type="compositionally biased region" description="Basic residues" evidence="1">
    <location>
        <begin position="3440"/>
        <end position="3456"/>
    </location>
</feature>
<feature type="region of interest" description="Disordered" evidence="1">
    <location>
        <begin position="2901"/>
        <end position="3060"/>
    </location>
</feature>
<dbReference type="EMBL" id="JAIFTH010000509">
    <property type="protein sequence ID" value="KAG9509380.1"/>
    <property type="molecule type" value="Genomic_DNA"/>
</dbReference>
<dbReference type="PANTHER" id="PTHR20916:SF26">
    <property type="entry name" value="CYSTEINE-RICH PROTEIN 2-BINDING PROTEIN"/>
    <property type="match status" value="1"/>
</dbReference>
<feature type="compositionally biased region" description="Basic residues" evidence="1">
    <location>
        <begin position="3285"/>
        <end position="3296"/>
    </location>
</feature>
<feature type="compositionally biased region" description="Polar residues" evidence="1">
    <location>
        <begin position="2032"/>
        <end position="2041"/>
    </location>
</feature>
<feature type="compositionally biased region" description="Basic and acidic residues" evidence="1">
    <location>
        <begin position="2266"/>
        <end position="2279"/>
    </location>
</feature>
<feature type="compositionally biased region" description="Low complexity" evidence="1">
    <location>
        <begin position="1582"/>
        <end position="1597"/>
    </location>
</feature>
<comment type="caution">
    <text evidence="3">The sequence shown here is derived from an EMBL/GenBank/DDBJ whole genome shotgun (WGS) entry which is preliminary data.</text>
</comment>
<feature type="compositionally biased region" description="Low complexity" evidence="1">
    <location>
        <begin position="2175"/>
        <end position="2191"/>
    </location>
</feature>
<sequence>MTQQLVELIPQNNNDIRHNSISLNCASPSSSLSSSSSSSSSSLSTSSWCSSVVRVPTEASQEEIAVVLQTIDKSSTSIECLLIDEKYERRHIDCEHEKGPIQPMISSPSFGPTDTTTTTTTATTATTIGTTNDNIIYDTKMDRQACNRSGLSSTNWRTNGDGGSGIKINQQRKRYPNDRQLCLMEGKCGNSVSPSTMWRSRARVPITQQQQSTYDNNIFTDAKAYQKARSRSNWCVSPSRATTATAVAVKARARASNVPSAQLGGSLVAPSPAASYLPCHKQHNQQRTPKHSRSLMRFICDNNNNHNKNTETMLQTVQPQQHLTCNNNDNNDNDNRRAHSVLEQPSLAYALRYNSSNDNNNNNNSNTKCQCDECQYQGQQQQQQPQQQDSTATAYAVADIDIRARRRAEVPDAKRRIQPAAVSSTVATPTSTLSQRGTVLPIHHHQLQQQQQQLQYQWQQRQSPFSRNSRTYGHHGSGAARCHLTTGQAVLASGALVARREARDEKLETTTLEIARWHQSSKELKLLKLRTSQASNHKHWLVQRSSKDKALCYSRARSCLSMPHIVCGKAAAAAAATTTTTTTTSGKGKVHNTLPKSIAATVGAATTHIDLRLTATTTTLPLIASRLPVPSLAAPLSGLLCSSASNNNAPTTLQKVSIADIAAAAAAAATAASESNTGAYCGSSPALAWQCYCNECSAACCYNTASDSNSGFRNSKINCNIVEHVVHSPYEEQHGRRRRHQEQQHQTEQIESNSNSGNGNKCWSVCYSSSSSSLLSVPSSSSSSLLSSSLSSSSSATSSPLSSAVVDNCAPAICACSQRYGALDDDTHQSSHQLAVWHVDTGSAFESNSAGMQYSSDAEADASVSHSTAVPNISTAIAAAEAIETAACQHIKHNIQQQPDQRQQQQVTTTIRENTAAAAATLAAGIGNCGISSSSLTRAKPIEQGSNSLYQNHSNREQYRRQSAPCEALLLLRPNAVQAKAGCTRACCLHSLNQLSSRRPFTSSSRTNLVQQSCSSTLGFVALSSSSCCSVASKQQQQQQQQQQTSVTNNRQQTGKARAPAIAVSQQQQQQSQQQHWRHQSPGLLKRYRQQHRVTLGFGTTTPPTTRRSSSSWKSTTLLKSARTVSTKSIVPRSRFQTQSSTNLSERYTNVVGGTSRQRSTSCLCNKCTYNNNNKSSHNKTNNSLAKELSTTTSQVKVTAANTCPPRLTSNNDSTQRQQFQFQLRDPSSHINGTRYDRQYLRVNSENSSCSGNKNNRTNSDSRSLVAAGDTNHQHHCLTDTTIYSDIALTRGRGGSGSTNKSAVEYPNRWCSPSRRYQHYKNVEPQYYSVQYHNQNHYQYRAATDNEQKSVKTFKRVNTSVAAAAAASTNDTIANESKQSTSKRIVNASTGIIAVNCPQSALPAIAITCDSSFQHQHRQRRRQVQRDRLNRDSQQINSNNSIRFTSNNNNFNNSGNNSCCNSIPPSYRSIRRDRTNSRDNNKKYRSHRSSAVISQASGNNNKAPTISDNSIIIDQNRHSNLGTRIGNNQSADKQQQVSHSEHNTTTTETLTHPDDEHSHDHTFSRGQKFGSQWQTGAATSENTNDNNNNNNSNNNNNEILSDLKALKTQTPSSSRVTNKPDHRSVGAVYKLSDIGNEQQYSVLTESHNTKHCDSNNDSNSLKIFKQFNNCNTAALVAAPGKVKRNNNQIVSADHSLSDKRLTPKKYIIIDSKNSSEPISACGSSICCVTSDTYTSNNDLSNTIGHQCPAQLASQKLHSKATFGRTNRQVWPTTSGAFSSDNSNTKHQWRKTGAKLQHNSNSQQPESVTGTITTADNQTLFVLSNCDKSTEAPIDEKETFCLSPEQSSFPPLTTTTTTPVPIDSRLPKLSNTKATTTSHCSPSTVSPVASIGTANRVDDSNCPSFLLDSNVNVGFNSNIYTDIDIKMTKSENEVRSLECNRPIDECDQASSLTVDKSSIDMARSSSAASSLTMTEAETMPAIGGGGGDEDSSSNTSTTSVAVEPNRSAWSKKALFSQVVSGVRTPTPDAIPSFNMTQGNQAMPSKDDSNNNQPIDNQPTKQSSSNNSANRRGRSNRDRDRRSTNRAGRERRHSRSRGNRSSCGSNTPASSDATRASPRGTGKRGGDNRHANRTTQSPQLPTPSSTPDSASQPSLTSASTTTGSRNYREQRQHSKQQESNINQQQQSIENSNNRTLSSDDASVELSRMSARNGGSESLNVQTTVRSHATDTNDCDHLQQRNQVATKVIDEADCNIDQQTQKQQQCRDNQPENKHKTSETTQHHNRSNQTSAVGNSTNSSPRGRRHQDINNKRFSHNSSSSSSNSPTPINISMSVDNQQMTICIEEKGNSISNDKADGQIELTTAGAAALQQQQPQTDNDESIKKTNVSAAYATVAKATTLALATQHEQQQQQQQQQGGNGDKLSGARHDPVVTLRTRTNRDNSNKPVGDNQQQQAPVTGKASGNSRNGSRNRNNHRNSSPVMANSGTDSGPLTNHGRGNLTSGEQRDTNNNNNNNNNSNSERSKDGHARQQISAAQRSSSRGAKLVEANDSNVKQSIVAESTQQQQEQPTGAHAADNKTRPAATTMISSSFGRENSQARSAHSSRVNSGNRVVCTDNRQQAQHRQQQQQQQQQVVPVAELQLNVDSSLASTPVTAVTAKAGQTADSNSDSASSSSNIEPQQQRTQTFRPADTATVTATPISSTNETVTTATASAVGLHDEAGSQCNAVQPKKQSQRTTSDKTERKQSPECADELATARSSPTSATQVLAITSTVVMLGKAKSNSTRATTSETTIVETTVHAEQQQQHQQLSAEAIATPATGKQQQQEKQQKQMSATATTKATTQTHSDAVIKARATAPNQNSNVNEKTNIIAPTPTATSDATIPATATQAKATTNTVITTSTSNAANSSESYSLQQQQQQQRHQQIVEQQREQGNRNNKTRPAVSGSESSSSIGQQHTTTTNITIDDNQQVSTNSNKQELSQTPHRRPTDISNNNNRQQHQTKAANDSPRTHHNERMINKDSTSKTVINRRQGRHQQQRTDAVRQRQHQNQHQGDNVGKSVTDTEYHHHNHHQNNISNNYNSMNKSNNINNNNNNSSIHNNNNRVEKDPVTDAVASPLNSGVQQTIDVTKNMERQNSTETAKQQPIIIKGNRSTLIVREIEKAIEPDEVAKIFDSEKCPCKPVKCEHAHNDMWYVTFASDEDATKALRFLRQDEIKFKDKIIQARIKTTTIPPASATPNPYVAGVTTTPPPASLVSQRGLSIHASVYHPAGYHPAHPSSYIVGPSHPQHHHHHHHHNHPNGPDVMTSMSMGPSSAIAVTQASAPMLVPMAPPPAGQPTLIARYLDDTTSSTASGNNSNINNSGGVTASHFPTINTAAKITSQNIATLPTANNKIVPDSPADISSNGSSSLSSASSPPVAPTTTSNAPSTFTKTIPTMAPGHNHNHNHHLHQHHHHHQHEHYDHNHQQRHSYNYVPAAQHYMPPLDTTYYSHVPGQPQSPGGQAILWTPPALTTAPLLDLSGVFQYNHLVPHISPFNNQYNNGVVTTDSSSGLTFATAAAPTTNQSTTKTKTNTN</sequence>
<feature type="compositionally biased region" description="Basic and acidic residues" evidence="1">
    <location>
        <begin position="1470"/>
        <end position="1482"/>
    </location>
</feature>
<feature type="compositionally biased region" description="Low complexity" evidence="1">
    <location>
        <begin position="2943"/>
        <end position="2968"/>
    </location>
</feature>
<feature type="compositionally biased region" description="Polar residues" evidence="1">
    <location>
        <begin position="2148"/>
        <end position="2163"/>
    </location>
</feature>
<feature type="compositionally biased region" description="Polar residues" evidence="1">
    <location>
        <begin position="2969"/>
        <end position="2981"/>
    </location>
</feature>
<feature type="domain" description="LARP4/4B RNA recognition motif" evidence="2">
    <location>
        <begin position="3149"/>
        <end position="3232"/>
    </location>
</feature>
<feature type="compositionally biased region" description="Basic residues" evidence="1">
    <location>
        <begin position="2087"/>
        <end position="2096"/>
    </location>
</feature>
<organism evidence="3 4">
    <name type="scientific">Fragariocoptes setiger</name>
    <dbReference type="NCBI Taxonomy" id="1670756"/>
    <lineage>
        <taxon>Eukaryota</taxon>
        <taxon>Metazoa</taxon>
        <taxon>Ecdysozoa</taxon>
        <taxon>Arthropoda</taxon>
        <taxon>Chelicerata</taxon>
        <taxon>Arachnida</taxon>
        <taxon>Acari</taxon>
        <taxon>Acariformes</taxon>
        <taxon>Trombidiformes</taxon>
        <taxon>Prostigmata</taxon>
        <taxon>Eupodina</taxon>
        <taxon>Eriophyoidea</taxon>
        <taxon>Phytoptidae</taxon>
        <taxon>Fragariocoptes</taxon>
    </lineage>
</organism>
<keyword evidence="4" id="KW-1185">Reference proteome</keyword>
<feature type="compositionally biased region" description="Polar residues" evidence="1">
    <location>
        <begin position="1769"/>
        <end position="1785"/>
    </location>
</feature>
<feature type="compositionally biased region" description="Polar residues" evidence="1">
    <location>
        <begin position="2675"/>
        <end position="2704"/>
    </location>
</feature>
<feature type="compositionally biased region" description="Low complexity" evidence="1">
    <location>
        <begin position="2132"/>
        <end position="2147"/>
    </location>
</feature>
<feature type="compositionally biased region" description="Polar residues" evidence="1">
    <location>
        <begin position="2557"/>
        <end position="2567"/>
    </location>
</feature>
<feature type="region of interest" description="Disordered" evidence="1">
    <location>
        <begin position="1413"/>
        <end position="1597"/>
    </location>
</feature>